<comment type="caution">
    <text evidence="3">The sequence shown here is derived from an EMBL/GenBank/DDBJ whole genome shotgun (WGS) entry which is preliminary data.</text>
</comment>
<keyword evidence="4" id="KW-1185">Reference proteome</keyword>
<dbReference type="EMBL" id="MU805991">
    <property type="protein sequence ID" value="KAJ3842881.1"/>
    <property type="molecule type" value="Genomic_DNA"/>
</dbReference>
<feature type="region of interest" description="Disordered" evidence="1">
    <location>
        <begin position="173"/>
        <end position="251"/>
    </location>
</feature>
<dbReference type="PANTHER" id="PTHR13134:SF3">
    <property type="entry name" value="TRAFFICKING PROTEIN PARTICLE COMPLEX SUBUNIT 13"/>
    <property type="match status" value="1"/>
</dbReference>
<name>A0AA38UJ62_9AGAR</name>
<feature type="compositionally biased region" description="Polar residues" evidence="1">
    <location>
        <begin position="214"/>
        <end position="223"/>
    </location>
</feature>
<evidence type="ECO:0000259" key="2">
    <source>
        <dbReference type="Pfam" id="PF06159"/>
    </source>
</evidence>
<reference evidence="3" key="1">
    <citation type="submission" date="2022-08" db="EMBL/GenBank/DDBJ databases">
        <authorList>
            <consortium name="DOE Joint Genome Institute"/>
            <person name="Min B."/>
            <person name="Riley R."/>
            <person name="Sierra-Patev S."/>
            <person name="Naranjo-Ortiz M."/>
            <person name="Looney B."/>
            <person name="Konkel Z."/>
            <person name="Slot J.C."/>
            <person name="Sakamoto Y."/>
            <person name="Steenwyk J.L."/>
            <person name="Rokas A."/>
            <person name="Carro J."/>
            <person name="Camarero S."/>
            <person name="Ferreira P."/>
            <person name="Molpeceres G."/>
            <person name="Ruiz-Duenas F.J."/>
            <person name="Serrano A."/>
            <person name="Henrissat B."/>
            <person name="Drula E."/>
            <person name="Hughes K.W."/>
            <person name="Mata J.L."/>
            <person name="Ishikawa N.K."/>
            <person name="Vargas-Isla R."/>
            <person name="Ushijima S."/>
            <person name="Smith C.A."/>
            <person name="Ahrendt S."/>
            <person name="Andreopoulos W."/>
            <person name="He G."/>
            <person name="Labutti K."/>
            <person name="Lipzen A."/>
            <person name="Ng V."/>
            <person name="Sandor L."/>
            <person name="Barry K."/>
            <person name="Martinez A.T."/>
            <person name="Xiao Y."/>
            <person name="Gibbons J.G."/>
            <person name="Terashima K."/>
            <person name="Hibbett D.S."/>
            <person name="Grigoriev I.V."/>
        </authorList>
    </citation>
    <scope>NUCLEOTIDE SEQUENCE</scope>
    <source>
        <strain evidence="3">TFB9207</strain>
    </source>
</reference>
<dbReference type="InterPro" id="IPR010378">
    <property type="entry name" value="TRAPPC13"/>
</dbReference>
<dbReference type="Pfam" id="PF06159">
    <property type="entry name" value="TRAPPC13_N"/>
    <property type="match status" value="1"/>
</dbReference>
<organism evidence="3 4">
    <name type="scientific">Lentinula raphanica</name>
    <dbReference type="NCBI Taxonomy" id="153919"/>
    <lineage>
        <taxon>Eukaryota</taxon>
        <taxon>Fungi</taxon>
        <taxon>Dikarya</taxon>
        <taxon>Basidiomycota</taxon>
        <taxon>Agaricomycotina</taxon>
        <taxon>Agaricomycetes</taxon>
        <taxon>Agaricomycetidae</taxon>
        <taxon>Agaricales</taxon>
        <taxon>Marasmiineae</taxon>
        <taxon>Omphalotaceae</taxon>
        <taxon>Lentinula</taxon>
    </lineage>
</organism>
<proteinExistence type="predicted"/>
<dbReference type="GO" id="GO:1990072">
    <property type="term" value="C:TRAPPIII protein complex"/>
    <property type="evidence" value="ECO:0007669"/>
    <property type="project" value="TreeGrafter"/>
</dbReference>
<gene>
    <name evidence="3" type="ORF">F5878DRAFT_606417</name>
</gene>
<feature type="compositionally biased region" description="Low complexity" evidence="1">
    <location>
        <begin position="121"/>
        <end position="130"/>
    </location>
</feature>
<evidence type="ECO:0000313" key="4">
    <source>
        <dbReference type="Proteomes" id="UP001163846"/>
    </source>
</evidence>
<dbReference type="Proteomes" id="UP001163846">
    <property type="component" value="Unassembled WGS sequence"/>
</dbReference>
<sequence length="251" mass="26763">MFLQGTNPLPGYPKTLRDLTQASEILTLPSSFGSIQPGETFSSCLSVNNEATTQVDSVASKVEMQTATSKITLAEIGGKDTSLAPLDTLENVVHHEIKELGSTCPCVPLCRHSWSPPNAIKTSSKSTSKTSHQKPSGSSGCHFEAAEGWIARDTNVITIAGEEQSLYSGSTALMQPQAPAPSDSTSFSPRLLSSPGFSFSSPSPSPTYATSTSNYPHSHTKSSLKPPEINIKIHPRSKRPVGILLYHQGPR</sequence>
<feature type="domain" description="Trafficking protein particle complex subunit 13 N-terminal" evidence="2">
    <location>
        <begin position="16"/>
        <end position="102"/>
    </location>
</feature>
<dbReference type="InterPro" id="IPR055427">
    <property type="entry name" value="TRAPPC13_N"/>
</dbReference>
<protein>
    <recommendedName>
        <fullName evidence="2">Trafficking protein particle complex subunit 13 N-terminal domain-containing protein</fullName>
    </recommendedName>
</protein>
<accession>A0AA38UJ62</accession>
<evidence type="ECO:0000313" key="3">
    <source>
        <dbReference type="EMBL" id="KAJ3842881.1"/>
    </source>
</evidence>
<feature type="compositionally biased region" description="Low complexity" evidence="1">
    <location>
        <begin position="186"/>
        <end position="213"/>
    </location>
</feature>
<dbReference type="PANTHER" id="PTHR13134">
    <property type="entry name" value="TRAFFICKING PROTEIN PARTICLE COMPLEX SUBUNIT 13"/>
    <property type="match status" value="1"/>
</dbReference>
<evidence type="ECO:0000256" key="1">
    <source>
        <dbReference type="SAM" id="MobiDB-lite"/>
    </source>
</evidence>
<dbReference type="AlphaFoldDB" id="A0AA38UJ62"/>
<feature type="region of interest" description="Disordered" evidence="1">
    <location>
        <begin position="118"/>
        <end position="140"/>
    </location>
</feature>